<dbReference type="EMBL" id="CP099489">
    <property type="protein sequence ID" value="USQ81132.1"/>
    <property type="molecule type" value="Genomic_DNA"/>
</dbReference>
<dbReference type="InterPro" id="IPR001584">
    <property type="entry name" value="Integrase_cat-core"/>
</dbReference>
<dbReference type="PANTHER" id="PTHR35004">
    <property type="entry name" value="TRANSPOSASE RV3428C-RELATED"/>
    <property type="match status" value="1"/>
</dbReference>
<dbReference type="SUPFAM" id="SSF53098">
    <property type="entry name" value="Ribonuclease H-like"/>
    <property type="match status" value="1"/>
</dbReference>
<dbReference type="InterPro" id="IPR036397">
    <property type="entry name" value="RNaseH_sf"/>
</dbReference>
<dbReference type="PANTHER" id="PTHR35004:SF8">
    <property type="entry name" value="TRANSPOSASE RV3428C-RELATED"/>
    <property type="match status" value="1"/>
</dbReference>
<feature type="region of interest" description="Disordered" evidence="1">
    <location>
        <begin position="200"/>
        <end position="229"/>
    </location>
</feature>
<evidence type="ECO:0000259" key="2">
    <source>
        <dbReference type="PROSITE" id="PS50994"/>
    </source>
</evidence>
<gene>
    <name evidence="3" type="ORF">NF556_05665</name>
</gene>
<organism evidence="3 4">
    <name type="scientific">Ornithinimicrobium faecis</name>
    <dbReference type="NCBI Taxonomy" id="2934158"/>
    <lineage>
        <taxon>Bacteria</taxon>
        <taxon>Bacillati</taxon>
        <taxon>Actinomycetota</taxon>
        <taxon>Actinomycetes</taxon>
        <taxon>Micrococcales</taxon>
        <taxon>Ornithinimicrobiaceae</taxon>
        <taxon>Ornithinimicrobium</taxon>
    </lineage>
</organism>
<proteinExistence type="predicted"/>
<keyword evidence="4" id="KW-1185">Reference proteome</keyword>
<dbReference type="Proteomes" id="UP001056455">
    <property type="component" value="Chromosome"/>
</dbReference>
<sequence length="229" mass="25634">MSIVKIEELLARQGCVVPYRTLHRFATERCGYRVKETTVRVNDGEPGAELRIDFGHMGYLTDPEDGRRRKVHALIFTAAYSRHMYVWLSYSQTLAVVIAGCQSAWVFFGGVFKVLIPDNLKPVVTDADPVNPRLSTGWLDYAQHAGFVTDPARVRSPKDKPRVEREVQYVRGNFWAGETFTDLADAQAKVEVRCTQRAGMRIHGSTPGPTRRGLHRRRGTVAAGGPGHL</sequence>
<protein>
    <recommendedName>
        <fullName evidence="2">Integrase catalytic domain-containing protein</fullName>
    </recommendedName>
</protein>
<name>A0ABY4YYE5_9MICO</name>
<evidence type="ECO:0000256" key="1">
    <source>
        <dbReference type="SAM" id="MobiDB-lite"/>
    </source>
</evidence>
<reference evidence="3" key="1">
    <citation type="submission" date="2022-06" db="EMBL/GenBank/DDBJ databases">
        <title>Ornithinimicrobium HY1793.</title>
        <authorList>
            <person name="Huang Y."/>
        </authorList>
    </citation>
    <scope>NUCLEOTIDE SEQUENCE</scope>
    <source>
        <strain evidence="3">HY1793</strain>
    </source>
</reference>
<evidence type="ECO:0000313" key="4">
    <source>
        <dbReference type="Proteomes" id="UP001056455"/>
    </source>
</evidence>
<dbReference type="RefSeq" id="WP_252594516.1">
    <property type="nucleotide sequence ID" value="NZ_CP099489.1"/>
</dbReference>
<dbReference type="InterPro" id="IPR012337">
    <property type="entry name" value="RNaseH-like_sf"/>
</dbReference>
<dbReference type="Gene3D" id="3.30.420.10">
    <property type="entry name" value="Ribonuclease H-like superfamily/Ribonuclease H"/>
    <property type="match status" value="1"/>
</dbReference>
<feature type="domain" description="Integrase catalytic" evidence="2">
    <location>
        <begin position="42"/>
        <end position="217"/>
    </location>
</feature>
<dbReference type="PROSITE" id="PS50994">
    <property type="entry name" value="INTEGRASE"/>
    <property type="match status" value="1"/>
</dbReference>
<evidence type="ECO:0000313" key="3">
    <source>
        <dbReference type="EMBL" id="USQ81132.1"/>
    </source>
</evidence>
<accession>A0ABY4YYE5</accession>